<dbReference type="InParanoid" id="A0A3P8W106"/>
<dbReference type="Gene3D" id="1.10.340.70">
    <property type="match status" value="3"/>
</dbReference>
<dbReference type="SMART" id="SM00692">
    <property type="entry name" value="DM3"/>
    <property type="match status" value="2"/>
</dbReference>
<dbReference type="SUPFAM" id="SSF69500">
    <property type="entry name" value="DTD-like"/>
    <property type="match status" value="1"/>
</dbReference>
<organism evidence="11 12">
    <name type="scientific">Cynoglossus semilaevis</name>
    <name type="common">Tongue sole</name>
    <dbReference type="NCBI Taxonomy" id="244447"/>
    <lineage>
        <taxon>Eukaryota</taxon>
        <taxon>Metazoa</taxon>
        <taxon>Chordata</taxon>
        <taxon>Craniata</taxon>
        <taxon>Vertebrata</taxon>
        <taxon>Euteleostomi</taxon>
        <taxon>Actinopterygii</taxon>
        <taxon>Neopterygii</taxon>
        <taxon>Teleostei</taxon>
        <taxon>Neoteleostei</taxon>
        <taxon>Acanthomorphata</taxon>
        <taxon>Carangaria</taxon>
        <taxon>Pleuronectiformes</taxon>
        <taxon>Pleuronectoidei</taxon>
        <taxon>Cynoglossidae</taxon>
        <taxon>Cynoglossinae</taxon>
        <taxon>Cynoglossus</taxon>
    </lineage>
</organism>
<dbReference type="GO" id="GO:0003677">
    <property type="term" value="F:DNA binding"/>
    <property type="evidence" value="ECO:0007669"/>
    <property type="project" value="UniProtKB-UniRule"/>
</dbReference>
<reference evidence="11 12" key="1">
    <citation type="journal article" date="2014" name="Nat. Genet.">
        <title>Whole-genome sequence of a flatfish provides insights into ZW sex chromosome evolution and adaptation to a benthic lifestyle.</title>
        <authorList>
            <person name="Chen S."/>
            <person name="Zhang G."/>
            <person name="Shao C."/>
            <person name="Huang Q."/>
            <person name="Liu G."/>
            <person name="Zhang P."/>
            <person name="Song W."/>
            <person name="An N."/>
            <person name="Chalopin D."/>
            <person name="Volff J.N."/>
            <person name="Hong Y."/>
            <person name="Li Q."/>
            <person name="Sha Z."/>
            <person name="Zhou H."/>
            <person name="Xie M."/>
            <person name="Yu Q."/>
            <person name="Liu Y."/>
            <person name="Xiang H."/>
            <person name="Wang N."/>
            <person name="Wu K."/>
            <person name="Yang C."/>
            <person name="Zhou Q."/>
            <person name="Liao X."/>
            <person name="Yang L."/>
            <person name="Hu Q."/>
            <person name="Zhang J."/>
            <person name="Meng L."/>
            <person name="Jin L."/>
            <person name="Tian Y."/>
            <person name="Lian J."/>
            <person name="Yang J."/>
            <person name="Miao G."/>
            <person name="Liu S."/>
            <person name="Liang Z."/>
            <person name="Yan F."/>
            <person name="Li Y."/>
            <person name="Sun B."/>
            <person name="Zhang H."/>
            <person name="Zhang J."/>
            <person name="Zhu Y."/>
            <person name="Du M."/>
            <person name="Zhao Y."/>
            <person name="Schartl M."/>
            <person name="Tang Q."/>
            <person name="Wang J."/>
        </authorList>
    </citation>
    <scope>NUCLEOTIDE SEQUENCE</scope>
</reference>
<dbReference type="PANTHER" id="PTHR46927:SF3">
    <property type="entry name" value="THAP-TYPE DOMAIN-CONTAINING PROTEIN"/>
    <property type="match status" value="1"/>
</dbReference>
<feature type="domain" description="THAP-type" evidence="10">
    <location>
        <begin position="397"/>
        <end position="483"/>
    </location>
</feature>
<keyword evidence="3 8" id="KW-0863">Zinc-finger</keyword>
<evidence type="ECO:0000259" key="10">
    <source>
        <dbReference type="PROSITE" id="PS50950"/>
    </source>
</evidence>
<feature type="compositionally biased region" description="Low complexity" evidence="9">
    <location>
        <begin position="729"/>
        <end position="739"/>
    </location>
</feature>
<comment type="catalytic activity">
    <reaction evidence="7">
        <text>a D-aminoacyl-tRNA + H2O = a tRNA + a D-alpha-amino acid + H(+)</text>
        <dbReference type="Rhea" id="RHEA:13953"/>
        <dbReference type="Rhea" id="RHEA-COMP:10123"/>
        <dbReference type="Rhea" id="RHEA-COMP:10124"/>
        <dbReference type="ChEBI" id="CHEBI:15377"/>
        <dbReference type="ChEBI" id="CHEBI:15378"/>
        <dbReference type="ChEBI" id="CHEBI:59871"/>
        <dbReference type="ChEBI" id="CHEBI:78442"/>
        <dbReference type="ChEBI" id="CHEBI:79333"/>
        <dbReference type="EC" id="3.1.1.96"/>
    </reaction>
</comment>
<keyword evidence="4" id="KW-0862">Zinc</keyword>
<evidence type="ECO:0000256" key="3">
    <source>
        <dbReference type="ARBA" id="ARBA00022771"/>
    </source>
</evidence>
<feature type="compositionally biased region" description="Acidic residues" evidence="9">
    <location>
        <begin position="629"/>
        <end position="638"/>
    </location>
</feature>
<dbReference type="InterPro" id="IPR038441">
    <property type="entry name" value="THAP_Znf_sf"/>
</dbReference>
<evidence type="ECO:0000256" key="2">
    <source>
        <dbReference type="ARBA" id="ARBA00022723"/>
    </source>
</evidence>
<dbReference type="Gene3D" id="3.50.80.10">
    <property type="entry name" value="D-tyrosyl-tRNA(Tyr) deacylase"/>
    <property type="match status" value="1"/>
</dbReference>
<dbReference type="InterPro" id="IPR041588">
    <property type="entry name" value="Integrase_H2C2"/>
</dbReference>
<dbReference type="InterPro" id="IPR006612">
    <property type="entry name" value="THAP_Znf"/>
</dbReference>
<dbReference type="InterPro" id="IPR023509">
    <property type="entry name" value="DTD-like_sf"/>
</dbReference>
<dbReference type="SMART" id="SM00980">
    <property type="entry name" value="THAP"/>
    <property type="match status" value="2"/>
</dbReference>
<dbReference type="GeneID" id="103382553"/>
<dbReference type="PROSITE" id="PS50950">
    <property type="entry name" value="ZF_THAP"/>
    <property type="match status" value="2"/>
</dbReference>
<dbReference type="EC" id="3.1.1.96" evidence="1"/>
<dbReference type="KEGG" id="csem:103382553"/>
<keyword evidence="2" id="KW-0479">Metal-binding</keyword>
<dbReference type="Proteomes" id="UP000265120">
    <property type="component" value="Chromosome 1"/>
</dbReference>
<feature type="region of interest" description="Disordered" evidence="9">
    <location>
        <begin position="621"/>
        <end position="650"/>
    </location>
</feature>
<sequence>MPSNVIERVDLFLRAGKYPEGASKSSKAVTRAASKHFVFKDDCLWRTYRGRLLKVVRSDEEMREILTRYHNDNNHTGRVRMVKEIMLMYYWVGVTEAVKTWIKNCSICQERTHVEPSTQPVQFCLAYGCEASSYIRPDLSFYRFPKEPGQRSQWLSVAQRDEGSLRFNSYLCSQHFDESCFTLGDEGQMTLSSDAVPTIMFVAVADNKICVPTDEDFLRSDTLEDLLSTAAAAAAANSTDPPDAASLSFDLPTQLQDHQYSLPTPDEDHRKAPPLKEDIRRNTVVKQSFTTYNHIARYLSHRVLPMLSKKSRNALKRMAKRFGLIDGVLMYTRVSPPVRVPRSREEVNNILQRFHDDRGHYGQGICQREITKNFYWSTMTRDLAAWISSCSTCVNRTKRRWLRCSIHTCHNCCGPVERRLGLTFHTFPLHNTTLLDQWLKAVGRPHWYPRLWSSICSKHFTEDCFEQVDNKVSLRPDAVPTLLIHSSPAVTGPGAYFDKYDTVEHYLRTRTYPSGLSFVEKNTFRRFCRKFVIKDDQLHMAHGDRVRLVLRSREQVEVALNDYHNELNHLDASKCLRLLNERFFWKTMRPDVIQWISGCSMCSRKNKKKLETSLRSDAAGSAVLLSGREDDEDDDGEIDEGKGREDDEERQRLLEFTDSQDKSAHPVNTLSFKPEITVVLQDKSRVQDQPQARTQSDDQEVTFDPQATVSTHTLSEVPAPPVSQKKRSSSQLHVHSSASCPAKRSKELDVSSTSFSSGQEPVVAASTKPWPVFTIASSATVQTATAPTDSNSSALHQKPSKPLARTIIQQCSQAKVKVKPPLDGAEAQWAEIQQGMVVYVCFYHGATEDVTHEMANTLMSTKFFRKTARHSVSVLDLPGSVLFIPQESLQGVLSSGRRMQYQGGCEKWQGAQLFSSLVLACRELMHRSTKCTDAGVSVEQGVYGQKQEIVLNSAEPLTHLLEF</sequence>
<keyword evidence="5 8" id="KW-0238">DNA-binding</keyword>
<dbReference type="SUPFAM" id="SSF57716">
    <property type="entry name" value="Glucocorticoid receptor-like (DNA-binding domain)"/>
    <property type="match status" value="2"/>
</dbReference>
<feature type="domain" description="THAP-type" evidence="10">
    <location>
        <begin position="119"/>
        <end position="200"/>
    </location>
</feature>
<proteinExistence type="predicted"/>
<dbReference type="Gene3D" id="6.20.210.20">
    <property type="entry name" value="THAP domain"/>
    <property type="match status" value="1"/>
</dbReference>
<reference evidence="11" key="2">
    <citation type="submission" date="2025-08" db="UniProtKB">
        <authorList>
            <consortium name="Ensembl"/>
        </authorList>
    </citation>
    <scope>IDENTIFICATION</scope>
</reference>
<dbReference type="GO" id="GO:0005737">
    <property type="term" value="C:cytoplasm"/>
    <property type="evidence" value="ECO:0007669"/>
    <property type="project" value="InterPro"/>
</dbReference>
<evidence type="ECO:0000256" key="4">
    <source>
        <dbReference type="ARBA" id="ARBA00022833"/>
    </source>
</evidence>
<dbReference type="OrthoDB" id="6496718at2759"/>
<dbReference type="InterPro" id="IPR052224">
    <property type="entry name" value="THAP_domain_protein"/>
</dbReference>
<reference evidence="11" key="3">
    <citation type="submission" date="2025-09" db="UniProtKB">
        <authorList>
            <consortium name="Ensembl"/>
        </authorList>
    </citation>
    <scope>IDENTIFICATION</scope>
</reference>
<evidence type="ECO:0000256" key="1">
    <source>
        <dbReference type="ARBA" id="ARBA00013056"/>
    </source>
</evidence>
<feature type="region of interest" description="Disordered" evidence="9">
    <location>
        <begin position="684"/>
        <end position="703"/>
    </location>
</feature>
<evidence type="ECO:0000256" key="5">
    <source>
        <dbReference type="ARBA" id="ARBA00023125"/>
    </source>
</evidence>
<accession>A0A3P8W106</accession>
<dbReference type="Ensembl" id="ENSCSET00000020486.1">
    <property type="protein sequence ID" value="ENSCSEP00000020237.1"/>
    <property type="gene ID" value="ENSCSEG00000012914.1"/>
</dbReference>
<dbReference type="OMA" id="YNHIARY"/>
<dbReference type="STRING" id="244447.ENSCSEP00000020237"/>
<dbReference type="GeneTree" id="ENSGT00940000153431"/>
<dbReference type="AlphaFoldDB" id="A0A3P8W106"/>
<evidence type="ECO:0000256" key="7">
    <source>
        <dbReference type="ARBA" id="ARBA00048018"/>
    </source>
</evidence>
<feature type="region of interest" description="Disordered" evidence="9">
    <location>
        <begin position="709"/>
        <end position="746"/>
    </location>
</feature>
<evidence type="ECO:0000313" key="11">
    <source>
        <dbReference type="Ensembl" id="ENSCSEP00000020237.1"/>
    </source>
</evidence>
<comment type="catalytic activity">
    <reaction evidence="6">
        <text>glycyl-tRNA(Ala) + H2O = tRNA(Ala) + glycine + H(+)</text>
        <dbReference type="Rhea" id="RHEA:53744"/>
        <dbReference type="Rhea" id="RHEA-COMP:9657"/>
        <dbReference type="Rhea" id="RHEA-COMP:13640"/>
        <dbReference type="ChEBI" id="CHEBI:15377"/>
        <dbReference type="ChEBI" id="CHEBI:15378"/>
        <dbReference type="ChEBI" id="CHEBI:57305"/>
        <dbReference type="ChEBI" id="CHEBI:78442"/>
        <dbReference type="ChEBI" id="CHEBI:78522"/>
        <dbReference type="EC" id="3.1.1.96"/>
    </reaction>
</comment>
<keyword evidence="12" id="KW-1185">Reference proteome</keyword>
<dbReference type="Pfam" id="PF05485">
    <property type="entry name" value="THAP"/>
    <property type="match status" value="2"/>
</dbReference>
<dbReference type="PANTHER" id="PTHR46927">
    <property type="entry name" value="AGAP005574-PA"/>
    <property type="match status" value="1"/>
</dbReference>
<name>A0A3P8W106_CYNSE</name>
<feature type="compositionally biased region" description="Basic and acidic residues" evidence="9">
    <location>
        <begin position="639"/>
        <end position="650"/>
    </location>
</feature>
<dbReference type="Pfam" id="PF02580">
    <property type="entry name" value="Tyr_Deacylase"/>
    <property type="match status" value="1"/>
</dbReference>
<evidence type="ECO:0000256" key="6">
    <source>
        <dbReference type="ARBA" id="ARBA00047676"/>
    </source>
</evidence>
<evidence type="ECO:0000256" key="9">
    <source>
        <dbReference type="SAM" id="MobiDB-lite"/>
    </source>
</evidence>
<dbReference type="GO" id="GO:0008270">
    <property type="term" value="F:zinc ion binding"/>
    <property type="evidence" value="ECO:0007669"/>
    <property type="project" value="UniProtKB-KW"/>
</dbReference>
<protein>
    <recommendedName>
        <fullName evidence="1">D-aminoacyl-tRNA deacylase</fullName>
        <ecNumber evidence="1">3.1.1.96</ecNumber>
    </recommendedName>
</protein>
<evidence type="ECO:0000313" key="12">
    <source>
        <dbReference type="Proteomes" id="UP000265120"/>
    </source>
</evidence>
<dbReference type="RefSeq" id="XP_008313607.1">
    <property type="nucleotide sequence ID" value="XM_008315385.3"/>
</dbReference>
<dbReference type="InterPro" id="IPR003732">
    <property type="entry name" value="Daa-tRNA_deacyls_DTD"/>
</dbReference>
<dbReference type="GO" id="GO:0051499">
    <property type="term" value="F:D-aminoacyl-tRNA deacylase activity"/>
    <property type="evidence" value="ECO:0007669"/>
    <property type="project" value="UniProtKB-EC"/>
</dbReference>
<dbReference type="Pfam" id="PF17921">
    <property type="entry name" value="Integrase_H2C2"/>
    <property type="match status" value="3"/>
</dbReference>
<evidence type="ECO:0000256" key="8">
    <source>
        <dbReference type="PROSITE-ProRule" id="PRU00309"/>
    </source>
</evidence>